<evidence type="ECO:0008006" key="4">
    <source>
        <dbReference type="Google" id="ProtNLM"/>
    </source>
</evidence>
<organism evidence="2 3">
    <name type="scientific">SAR86 cluster bacterium</name>
    <dbReference type="NCBI Taxonomy" id="2030880"/>
    <lineage>
        <taxon>Bacteria</taxon>
        <taxon>Pseudomonadati</taxon>
        <taxon>Pseudomonadota</taxon>
        <taxon>Gammaproteobacteria</taxon>
        <taxon>SAR86 cluster</taxon>
    </lineage>
</organism>
<accession>A0A368C354</accession>
<proteinExistence type="predicted"/>
<gene>
    <name evidence="2" type="ORF">DBW92_03490</name>
</gene>
<protein>
    <recommendedName>
        <fullName evidence="4">Rap1a immunity protein domain-containing protein</fullName>
    </recommendedName>
</protein>
<name>A0A368C354_9GAMM</name>
<dbReference type="EMBL" id="QOPI01000018">
    <property type="protein sequence ID" value="RCL44009.1"/>
    <property type="molecule type" value="Genomic_DNA"/>
</dbReference>
<evidence type="ECO:0000256" key="1">
    <source>
        <dbReference type="SAM" id="SignalP"/>
    </source>
</evidence>
<feature type="chain" id="PRO_5016612573" description="Rap1a immunity protein domain-containing protein" evidence="1">
    <location>
        <begin position="21"/>
        <end position="108"/>
    </location>
</feature>
<evidence type="ECO:0000313" key="3">
    <source>
        <dbReference type="Proteomes" id="UP000252915"/>
    </source>
</evidence>
<reference evidence="2 3" key="1">
    <citation type="journal article" date="2018" name="Microbiome">
        <title>Fine metagenomic profile of the Mediterranean stratified and mixed water columns revealed by assembly and recruitment.</title>
        <authorList>
            <person name="Haro-Moreno J.M."/>
            <person name="Lopez-Perez M."/>
            <person name="De La Torre J.R."/>
            <person name="Picazo A."/>
            <person name="Camacho A."/>
            <person name="Rodriguez-Valera F."/>
        </authorList>
    </citation>
    <scope>NUCLEOTIDE SEQUENCE [LARGE SCALE GENOMIC DNA]</scope>
    <source>
        <strain evidence="2">MED-G78</strain>
    </source>
</reference>
<dbReference type="AlphaFoldDB" id="A0A368C354"/>
<keyword evidence="1" id="KW-0732">Signal</keyword>
<dbReference type="Proteomes" id="UP000252915">
    <property type="component" value="Unassembled WGS sequence"/>
</dbReference>
<feature type="signal peptide" evidence="1">
    <location>
        <begin position="1"/>
        <end position="20"/>
    </location>
</feature>
<comment type="caution">
    <text evidence="2">The sequence shown here is derived from an EMBL/GenBank/DDBJ whole genome shotgun (WGS) entry which is preliminary data.</text>
</comment>
<sequence length="108" mass="12053">MNKYSLLLLMTLILLPYTSAESDSNKETVEKKSSVGVFGYWKKDDCKKISETSGALLYFAGIELEKSTKQREAGQPVRAAESAKAAQYLAEMATHYAKNFEAYCKRPA</sequence>
<evidence type="ECO:0000313" key="2">
    <source>
        <dbReference type="EMBL" id="RCL44009.1"/>
    </source>
</evidence>